<dbReference type="PROSITE" id="PS00615">
    <property type="entry name" value="C_TYPE_LECTIN_1"/>
    <property type="match status" value="1"/>
</dbReference>
<dbReference type="Pfam" id="PF00059">
    <property type="entry name" value="Lectin_C"/>
    <property type="match status" value="1"/>
</dbReference>
<keyword evidence="1" id="KW-1015">Disulfide bond</keyword>
<gene>
    <name evidence="4" type="ORF">EB796_022694</name>
</gene>
<keyword evidence="2" id="KW-0732">Signal</keyword>
<evidence type="ECO:0000313" key="4">
    <source>
        <dbReference type="EMBL" id="KAF6018995.1"/>
    </source>
</evidence>
<keyword evidence="5" id="KW-1185">Reference proteome</keyword>
<feature type="domain" description="C-type lectin" evidence="3">
    <location>
        <begin position="37"/>
        <end position="159"/>
    </location>
</feature>
<evidence type="ECO:0000256" key="2">
    <source>
        <dbReference type="SAM" id="SignalP"/>
    </source>
</evidence>
<dbReference type="OrthoDB" id="10255512at2759"/>
<dbReference type="Proteomes" id="UP000593567">
    <property type="component" value="Unassembled WGS sequence"/>
</dbReference>
<reference evidence="4" key="1">
    <citation type="submission" date="2020-06" db="EMBL/GenBank/DDBJ databases">
        <title>Draft genome of Bugula neritina, a colonial animal packing powerful symbionts and potential medicines.</title>
        <authorList>
            <person name="Rayko M."/>
        </authorList>
    </citation>
    <scope>NUCLEOTIDE SEQUENCE [LARGE SCALE GENOMIC DNA]</scope>
    <source>
        <strain evidence="4">Kwan_BN1</strain>
    </source>
</reference>
<dbReference type="InterPro" id="IPR050801">
    <property type="entry name" value="Ca-Dep_Lectins_ImmuneDev"/>
</dbReference>
<name>A0A7J7IYW8_BUGNE</name>
<evidence type="ECO:0000256" key="1">
    <source>
        <dbReference type="ARBA" id="ARBA00023157"/>
    </source>
</evidence>
<dbReference type="PROSITE" id="PS50041">
    <property type="entry name" value="C_TYPE_LECTIN_2"/>
    <property type="match status" value="1"/>
</dbReference>
<comment type="caution">
    <text evidence="4">The sequence shown here is derived from an EMBL/GenBank/DDBJ whole genome shotgun (WGS) entry which is preliminary data.</text>
</comment>
<feature type="signal peptide" evidence="2">
    <location>
        <begin position="1"/>
        <end position="22"/>
    </location>
</feature>
<protein>
    <submittedName>
        <fullName evidence="4">SELE</fullName>
    </submittedName>
</protein>
<dbReference type="SMART" id="SM00034">
    <property type="entry name" value="CLECT"/>
    <property type="match status" value="1"/>
</dbReference>
<dbReference type="AlphaFoldDB" id="A0A7J7IYW8"/>
<evidence type="ECO:0000259" key="3">
    <source>
        <dbReference type="PROSITE" id="PS50041"/>
    </source>
</evidence>
<dbReference type="PANTHER" id="PTHR22801:SF63">
    <property type="entry name" value="C-TYPE LECTIN DOMAIN-CONTAINING PROTEIN"/>
    <property type="match status" value="1"/>
</dbReference>
<dbReference type="PANTHER" id="PTHR22801">
    <property type="entry name" value="LITHOSTATHINE"/>
    <property type="match status" value="1"/>
</dbReference>
<dbReference type="InterPro" id="IPR016187">
    <property type="entry name" value="CTDL_fold"/>
</dbReference>
<dbReference type="CDD" id="cd00037">
    <property type="entry name" value="CLECT"/>
    <property type="match status" value="1"/>
</dbReference>
<dbReference type="InterPro" id="IPR001304">
    <property type="entry name" value="C-type_lectin-like"/>
</dbReference>
<dbReference type="EMBL" id="VXIV02003260">
    <property type="protein sequence ID" value="KAF6018995.1"/>
    <property type="molecule type" value="Genomic_DNA"/>
</dbReference>
<dbReference type="Gene3D" id="3.10.100.10">
    <property type="entry name" value="Mannose-Binding Protein A, subunit A"/>
    <property type="match status" value="1"/>
</dbReference>
<organism evidence="4 5">
    <name type="scientific">Bugula neritina</name>
    <name type="common">Brown bryozoan</name>
    <name type="synonym">Sertularia neritina</name>
    <dbReference type="NCBI Taxonomy" id="10212"/>
    <lineage>
        <taxon>Eukaryota</taxon>
        <taxon>Metazoa</taxon>
        <taxon>Spiralia</taxon>
        <taxon>Lophotrochozoa</taxon>
        <taxon>Bryozoa</taxon>
        <taxon>Gymnolaemata</taxon>
        <taxon>Cheilostomatida</taxon>
        <taxon>Flustrina</taxon>
        <taxon>Buguloidea</taxon>
        <taxon>Bugulidae</taxon>
        <taxon>Bugula</taxon>
    </lineage>
</organism>
<sequence length="165" mass="19104">MAALGQSLLFLLLVCFFGKLSCKLQYSCPSDYTLNPFSKTCIQLHKDVQGWFDARDSCESKGETMVVLDNIESINWFKTLMSHNHGWKNWKIIWLGGKKEYGIWLWFGTKIIQPIEYSNWGSGEPNGPHQSRQCLEMTRWPNLWWNDQDCEVKIAYACQAPATQS</sequence>
<dbReference type="SUPFAM" id="SSF56436">
    <property type="entry name" value="C-type lectin-like"/>
    <property type="match status" value="1"/>
</dbReference>
<proteinExistence type="predicted"/>
<dbReference type="InterPro" id="IPR018378">
    <property type="entry name" value="C-type_lectin_CS"/>
</dbReference>
<evidence type="ECO:0000313" key="5">
    <source>
        <dbReference type="Proteomes" id="UP000593567"/>
    </source>
</evidence>
<feature type="chain" id="PRO_5029563884" evidence="2">
    <location>
        <begin position="23"/>
        <end position="165"/>
    </location>
</feature>
<accession>A0A7J7IYW8</accession>
<dbReference type="InterPro" id="IPR016186">
    <property type="entry name" value="C-type_lectin-like/link_sf"/>
</dbReference>